<feature type="binding site" evidence="5">
    <location>
        <position position="45"/>
    </location>
    <ligand>
        <name>Zn(2+)</name>
        <dbReference type="ChEBI" id="CHEBI:29105"/>
    </ligand>
</feature>
<protein>
    <submittedName>
        <fullName evidence="8">Galactose-1-phosphate uridylyltransferase</fullName>
    </submittedName>
</protein>
<dbReference type="InterPro" id="IPR036265">
    <property type="entry name" value="HIT-like_sf"/>
</dbReference>
<dbReference type="PANTHER" id="PTHR42763:SF2">
    <property type="entry name" value="ADP-GLUCOSE PHOSPHORYLASE"/>
    <property type="match status" value="1"/>
</dbReference>
<comment type="cofactor">
    <cofactor evidence="5">
        <name>Zn(2+)</name>
        <dbReference type="ChEBI" id="CHEBI:29105"/>
    </cofactor>
    <text evidence="5">Binds 1 zinc ion per subunit.</text>
</comment>
<evidence type="ECO:0000256" key="4">
    <source>
        <dbReference type="PIRSR" id="PIRSR000808-1"/>
    </source>
</evidence>
<dbReference type="PIRSF" id="PIRSF000808">
    <property type="entry name" value="GalT"/>
    <property type="match status" value="1"/>
</dbReference>
<keyword evidence="1 8" id="KW-0808">Transferase</keyword>
<evidence type="ECO:0000256" key="5">
    <source>
        <dbReference type="PIRSR" id="PIRSR000808-3"/>
    </source>
</evidence>
<comment type="caution">
    <text evidence="8">The sequence shown here is derived from an EMBL/GenBank/DDBJ whole genome shotgun (WGS) entry which is preliminary data.</text>
</comment>
<feature type="binding site" evidence="5">
    <location>
        <position position="48"/>
    </location>
    <ligand>
        <name>Zn(2+)</name>
        <dbReference type="ChEBI" id="CHEBI:29105"/>
    </ligand>
</feature>
<evidence type="ECO:0000256" key="6">
    <source>
        <dbReference type="SAM" id="MobiDB-lite"/>
    </source>
</evidence>
<dbReference type="AlphaFoldDB" id="A0A0G0VPS6"/>
<dbReference type="InterPro" id="IPR053177">
    <property type="entry name" value="ADP-glucose_phosphorylase"/>
</dbReference>
<organism evidence="8 9">
    <name type="scientific">candidate division WWE3 bacterium GW2011_GWC2_41_23</name>
    <dbReference type="NCBI Taxonomy" id="1619123"/>
    <lineage>
        <taxon>Bacteria</taxon>
        <taxon>Katanobacteria</taxon>
    </lineage>
</organism>
<dbReference type="EMBL" id="LCBB01000008">
    <property type="protein sequence ID" value="KKS02914.1"/>
    <property type="molecule type" value="Genomic_DNA"/>
</dbReference>
<dbReference type="InterPro" id="IPR001937">
    <property type="entry name" value="GalP_UDPtransf1"/>
</dbReference>
<dbReference type="PANTHER" id="PTHR42763">
    <property type="entry name" value="ADP-GLUCOSE PHOSPHORYLASE"/>
    <property type="match status" value="1"/>
</dbReference>
<gene>
    <name evidence="8" type="ORF">UU55_C0008G0014</name>
</gene>
<evidence type="ECO:0000313" key="9">
    <source>
        <dbReference type="Proteomes" id="UP000033947"/>
    </source>
</evidence>
<dbReference type="GO" id="GO:0006012">
    <property type="term" value="P:galactose metabolic process"/>
    <property type="evidence" value="ECO:0007669"/>
    <property type="project" value="InterPro"/>
</dbReference>
<keyword evidence="5" id="KW-0479">Metal-binding</keyword>
<feature type="binding site" evidence="5">
    <location>
        <position position="90"/>
    </location>
    <ligand>
        <name>Zn(2+)</name>
        <dbReference type="ChEBI" id="CHEBI:29105"/>
    </ligand>
</feature>
<feature type="region of interest" description="Disordered" evidence="6">
    <location>
        <begin position="20"/>
        <end position="44"/>
    </location>
</feature>
<feature type="binding site" evidence="5">
    <location>
        <position position="139"/>
    </location>
    <ligand>
        <name>Zn(2+)</name>
        <dbReference type="ChEBI" id="CHEBI:29105"/>
    </ligand>
</feature>
<evidence type="ECO:0000313" key="8">
    <source>
        <dbReference type="EMBL" id="KKS02914.1"/>
    </source>
</evidence>
<dbReference type="GO" id="GO:0008270">
    <property type="term" value="F:zinc ion binding"/>
    <property type="evidence" value="ECO:0007669"/>
    <property type="project" value="InterPro"/>
</dbReference>
<keyword evidence="2 8" id="KW-0548">Nucleotidyltransferase</keyword>
<evidence type="ECO:0000256" key="3">
    <source>
        <dbReference type="ARBA" id="ARBA00023277"/>
    </source>
</evidence>
<proteinExistence type="predicted"/>
<name>A0A0G0VPS6_UNCKA</name>
<sequence>MSKFIFDELTGTPTILATNRAKRVDQTGAAGNKPASSKDNKPQPCFFCPGNESLTTEAVYQDADDWNVRVFPNKYPLVEAHEIVVHSPDHTKDIPDFEHEQNVKIIRAFLNRTNYYTSQGKEVMIFNNRGGKAGASILHPHSQIVALPGFPGIIEMEKNKALRYVNEKNSCYWCDMVKDGLMETNLVYESKHFALLVPEASRWSYEMILIPKNHRPNFEYMDEVEINDFARIMKAALYAYDVLFGRPDRNFWIHNQRYEPYHWHVGFIAHIKVMGGLELGAGIWVSDKATPTDAAKTLSVHVKECYENETLSLV</sequence>
<evidence type="ECO:0000256" key="2">
    <source>
        <dbReference type="ARBA" id="ARBA00022695"/>
    </source>
</evidence>
<accession>A0A0G0VPS6</accession>
<reference evidence="8 9" key="1">
    <citation type="journal article" date="2015" name="Nature">
        <title>rRNA introns, odd ribosomes, and small enigmatic genomes across a large radiation of phyla.</title>
        <authorList>
            <person name="Brown C.T."/>
            <person name="Hug L.A."/>
            <person name="Thomas B.C."/>
            <person name="Sharon I."/>
            <person name="Castelle C.J."/>
            <person name="Singh A."/>
            <person name="Wilkins M.J."/>
            <person name="Williams K.H."/>
            <person name="Banfield J.F."/>
        </authorList>
    </citation>
    <scope>NUCLEOTIDE SEQUENCE [LARGE SCALE GENOMIC DNA]</scope>
</reference>
<dbReference type="InterPro" id="IPR005849">
    <property type="entry name" value="GalP_Utransf_N"/>
</dbReference>
<evidence type="ECO:0000256" key="1">
    <source>
        <dbReference type="ARBA" id="ARBA00022679"/>
    </source>
</evidence>
<dbReference type="Proteomes" id="UP000033947">
    <property type="component" value="Unassembled WGS sequence"/>
</dbReference>
<dbReference type="GO" id="GO:0008108">
    <property type="term" value="F:UDP-glucose:hexose-1-phosphate uridylyltransferase activity"/>
    <property type="evidence" value="ECO:0007669"/>
    <property type="project" value="InterPro"/>
</dbReference>
<evidence type="ECO:0000259" key="7">
    <source>
        <dbReference type="Pfam" id="PF01087"/>
    </source>
</evidence>
<dbReference type="Gene3D" id="3.30.428.10">
    <property type="entry name" value="HIT-like"/>
    <property type="match status" value="3"/>
</dbReference>
<dbReference type="SUPFAM" id="SSF54197">
    <property type="entry name" value="HIT-like"/>
    <property type="match status" value="2"/>
</dbReference>
<keyword evidence="5" id="KW-0862">Zinc</keyword>
<feature type="active site" description="Tele-UMP-histidine intermediate" evidence="4">
    <location>
        <position position="141"/>
    </location>
</feature>
<feature type="domain" description="Galactose-1-phosphate uridyl transferase N-terminal" evidence="7">
    <location>
        <begin position="82"/>
        <end position="147"/>
    </location>
</feature>
<dbReference type="Pfam" id="PF01087">
    <property type="entry name" value="GalP_UDP_transf"/>
    <property type="match status" value="1"/>
</dbReference>
<keyword evidence="3" id="KW-0119">Carbohydrate metabolism</keyword>